<gene>
    <name evidence="4" type="ORF">PgNI_05093</name>
</gene>
<protein>
    <submittedName>
        <fullName evidence="4">Uncharacterized protein</fullName>
    </submittedName>
</protein>
<reference evidence="4" key="1">
    <citation type="journal article" date="2019" name="Mol. Biol. Evol.">
        <title>Blast fungal genomes show frequent chromosomal changes, gene gains and losses, and effector gene turnover.</title>
        <authorList>
            <person name="Gomez Luciano L.B."/>
            <person name="Jason Tsai I."/>
            <person name="Chuma I."/>
            <person name="Tosa Y."/>
            <person name="Chen Y.H."/>
            <person name="Li J.Y."/>
            <person name="Li M.Y."/>
            <person name="Jade Lu M.Y."/>
            <person name="Nakayashiki H."/>
            <person name="Li W.H."/>
        </authorList>
    </citation>
    <scope>NUCLEOTIDE SEQUENCE</scope>
    <source>
        <strain evidence="4">NI907</strain>
    </source>
</reference>
<evidence type="ECO:0000313" key="4">
    <source>
        <dbReference type="RefSeq" id="XP_030984766.1"/>
    </source>
</evidence>
<reference evidence="4" key="2">
    <citation type="submission" date="2019-10" db="EMBL/GenBank/DDBJ databases">
        <authorList>
            <consortium name="NCBI Genome Project"/>
        </authorList>
    </citation>
    <scope>NUCLEOTIDE SEQUENCE</scope>
    <source>
        <strain evidence="4">NI907</strain>
    </source>
</reference>
<accession>A0A6P8BC94</accession>
<dbReference type="RefSeq" id="XP_030984766.1">
    <property type="nucleotide sequence ID" value="XM_031125132.1"/>
</dbReference>
<name>A0A6P8BC94_PYRGI</name>
<dbReference type="GeneID" id="41960041"/>
<keyword evidence="2" id="KW-1133">Transmembrane helix</keyword>
<dbReference type="Proteomes" id="UP000515153">
    <property type="component" value="Unplaced"/>
</dbReference>
<keyword evidence="2" id="KW-0812">Transmembrane</keyword>
<evidence type="ECO:0000256" key="1">
    <source>
        <dbReference type="SAM" id="MobiDB-lite"/>
    </source>
</evidence>
<keyword evidence="3" id="KW-1185">Reference proteome</keyword>
<evidence type="ECO:0000256" key="2">
    <source>
        <dbReference type="SAM" id="Phobius"/>
    </source>
</evidence>
<feature type="compositionally biased region" description="Low complexity" evidence="1">
    <location>
        <begin position="112"/>
        <end position="125"/>
    </location>
</feature>
<evidence type="ECO:0000313" key="3">
    <source>
        <dbReference type="Proteomes" id="UP000515153"/>
    </source>
</evidence>
<dbReference type="KEGG" id="pgri:PgNI_05093"/>
<feature type="region of interest" description="Disordered" evidence="1">
    <location>
        <begin position="83"/>
        <end position="160"/>
    </location>
</feature>
<dbReference type="AlphaFoldDB" id="A0A6P8BC94"/>
<feature type="transmembrane region" description="Helical" evidence="2">
    <location>
        <begin position="42"/>
        <end position="69"/>
    </location>
</feature>
<feature type="compositionally biased region" description="Basic and acidic residues" evidence="1">
    <location>
        <begin position="135"/>
        <end position="148"/>
    </location>
</feature>
<proteinExistence type="predicted"/>
<reference evidence="4" key="3">
    <citation type="submission" date="2025-08" db="UniProtKB">
        <authorList>
            <consortium name="RefSeq"/>
        </authorList>
    </citation>
    <scope>IDENTIFICATION</scope>
    <source>
        <strain evidence="4">NI907</strain>
    </source>
</reference>
<keyword evidence="2" id="KW-0472">Membrane</keyword>
<organism evidence="3 4">
    <name type="scientific">Pyricularia grisea</name>
    <name type="common">Crabgrass-specific blast fungus</name>
    <name type="synonym">Magnaporthe grisea</name>
    <dbReference type="NCBI Taxonomy" id="148305"/>
    <lineage>
        <taxon>Eukaryota</taxon>
        <taxon>Fungi</taxon>
        <taxon>Dikarya</taxon>
        <taxon>Ascomycota</taxon>
        <taxon>Pezizomycotina</taxon>
        <taxon>Sordariomycetes</taxon>
        <taxon>Sordariomycetidae</taxon>
        <taxon>Magnaporthales</taxon>
        <taxon>Pyriculariaceae</taxon>
        <taxon>Pyricularia</taxon>
    </lineage>
</organism>
<sequence length="160" mass="16803">MYTLFKALPRISSRDSRTGSGNSGFQDEYNETRNTVQTGARVISIGAIVGIVIGALVMIGLLVSVCILVHRRNKRRANNAAITNKGVFGPGGRHSDASSNMPPGYGWGAGVDGQQQQQQPMQDGGVSVPPPAAENHGHHDQNGRKDFAPGHAGAGATDFV</sequence>